<evidence type="ECO:0000256" key="6">
    <source>
        <dbReference type="PIRSR" id="PIRSR601501-1"/>
    </source>
</evidence>
<evidence type="ECO:0000313" key="8">
    <source>
        <dbReference type="EMBL" id="PIZ42145.1"/>
    </source>
</evidence>
<keyword evidence="4 6" id="KW-0479">Metal-binding</keyword>
<evidence type="ECO:0000256" key="4">
    <source>
        <dbReference type="ARBA" id="ARBA00022723"/>
    </source>
</evidence>
<dbReference type="SUPFAM" id="SSF56762">
    <property type="entry name" value="HydB/Nqo4-like"/>
    <property type="match status" value="1"/>
</dbReference>
<dbReference type="GO" id="GO:0008901">
    <property type="term" value="F:ferredoxin hydrogenase activity"/>
    <property type="evidence" value="ECO:0007669"/>
    <property type="project" value="InterPro"/>
</dbReference>
<protein>
    <submittedName>
        <fullName evidence="8">Ni/Fe hydrogenase subunit alpha</fullName>
    </submittedName>
</protein>
<reference evidence="9" key="1">
    <citation type="submission" date="2017-09" db="EMBL/GenBank/DDBJ databases">
        <title>Depth-based differentiation of microbial function through sediment-hosted aquifers and enrichment of novel symbionts in the deep terrestrial subsurface.</title>
        <authorList>
            <person name="Probst A.J."/>
            <person name="Ladd B."/>
            <person name="Jarett J.K."/>
            <person name="Geller-Mcgrath D.E."/>
            <person name="Sieber C.M.K."/>
            <person name="Emerson J.B."/>
            <person name="Anantharaman K."/>
            <person name="Thomas B.C."/>
            <person name="Malmstrom R."/>
            <person name="Stieglmeier M."/>
            <person name="Klingl A."/>
            <person name="Woyke T."/>
            <person name="Ryan C.M."/>
            <person name="Banfield J.F."/>
        </authorList>
    </citation>
    <scope>NUCLEOTIDE SEQUENCE [LARGE SCALE GENOMIC DNA]</scope>
</reference>
<keyword evidence="6" id="KW-0408">Iron</keyword>
<dbReference type="PANTHER" id="PTHR43600:SF2">
    <property type="entry name" value="F420-NON-REDUCING HYDROGENASE VHU SUBUNIT A"/>
    <property type="match status" value="1"/>
</dbReference>
<evidence type="ECO:0000256" key="3">
    <source>
        <dbReference type="ARBA" id="ARBA00022596"/>
    </source>
</evidence>
<comment type="cofactor">
    <cofactor evidence="6">
        <name>Fe cation</name>
        <dbReference type="ChEBI" id="CHEBI:24875"/>
    </cofactor>
</comment>
<dbReference type="RefSeq" id="WP_286678356.1">
    <property type="nucleotide sequence ID" value="NZ_MNXI01000077.1"/>
</dbReference>
<feature type="binding site" evidence="6">
    <location>
        <position position="448"/>
    </location>
    <ligand>
        <name>Fe cation</name>
        <dbReference type="ChEBI" id="CHEBI:24875"/>
    </ligand>
</feature>
<dbReference type="PROSITE" id="PS00508">
    <property type="entry name" value="NI_HGENASE_L_2"/>
    <property type="match status" value="1"/>
</dbReference>
<dbReference type="Gene3D" id="1.10.645.10">
    <property type="entry name" value="Cytochrome-c3 Hydrogenase, chain B"/>
    <property type="match status" value="1"/>
</dbReference>
<evidence type="ECO:0000256" key="7">
    <source>
        <dbReference type="RuleBase" id="RU003896"/>
    </source>
</evidence>
<feature type="binding site" evidence="6">
    <location>
        <position position="43"/>
    </location>
    <ligand>
        <name>Mg(2+)</name>
        <dbReference type="ChEBI" id="CHEBI:18420"/>
    </ligand>
</feature>
<comment type="cofactor">
    <cofactor evidence="1 6">
        <name>Ni(2+)</name>
        <dbReference type="ChEBI" id="CHEBI:49786"/>
    </cofactor>
</comment>
<feature type="binding site" evidence="6">
    <location>
        <position position="399"/>
    </location>
    <ligand>
        <name>Mg(2+)</name>
        <dbReference type="ChEBI" id="CHEBI:18420"/>
    </ligand>
</feature>
<dbReference type="EMBL" id="PFNG01000026">
    <property type="protein sequence ID" value="PIZ42145.1"/>
    <property type="molecule type" value="Genomic_DNA"/>
</dbReference>
<dbReference type="InterPro" id="IPR018194">
    <property type="entry name" value="Ni-dep_hyd_lsu_Ni_BS"/>
</dbReference>
<evidence type="ECO:0000256" key="2">
    <source>
        <dbReference type="ARBA" id="ARBA00009292"/>
    </source>
</evidence>
<dbReference type="GO" id="GO:0016151">
    <property type="term" value="F:nickel cation binding"/>
    <property type="evidence" value="ECO:0007669"/>
    <property type="project" value="InterPro"/>
</dbReference>
<dbReference type="PANTHER" id="PTHR43600">
    <property type="entry name" value="COENZYME F420 HYDROGENASE, SUBUNIT ALPHA"/>
    <property type="match status" value="1"/>
</dbReference>
<feature type="binding site" evidence="6">
    <location>
        <position position="445"/>
    </location>
    <ligand>
        <name>Ni(2+)</name>
        <dbReference type="ChEBI" id="CHEBI:49786"/>
    </ligand>
</feature>
<proteinExistence type="inferred from homology"/>
<name>A0A2M7TAW4_9ACTN</name>
<dbReference type="InterPro" id="IPR001501">
    <property type="entry name" value="Ni-dep_hyd_lsu"/>
</dbReference>
<dbReference type="InterPro" id="IPR029014">
    <property type="entry name" value="NiFe-Hase_large"/>
</dbReference>
<gene>
    <name evidence="8" type="ORF">COY37_00930</name>
</gene>
<feature type="binding site" evidence="6">
    <location>
        <position position="65"/>
    </location>
    <ligand>
        <name>Fe cation</name>
        <dbReference type="ChEBI" id="CHEBI:24875"/>
    </ligand>
</feature>
<sequence length="477" mass="52899">MQKDIVIAPVTRIEGHAKITIHLDNEGHVEDARLHLTQFRGFEKFCEGRPFYELPFIMQRICGICPVSHATASSKACDAILSVKIPETGLLLRRIANLAQVIQSHALSFFYLSSPDLLFGMDADPAKRSLFDVAAANRQLALDGIYLRKFGQQVIAHMASTGKRVHPGWIVPGGVATPLSSDAHKEIREMLPEAMAAIRRTLDWFKRSMENFRDEIRTFSNYPTYFVGIVGKDGALEYTDGLMRIVNSSGKVVADGIDPVEYQDYIGEMAEDWSYMKFPYYKASPPPDNAFRVGPLARLNIVDKVDMPLAAQEWTEFRSLERGVVLSSFHYHYARLIEILYCVEKMGALLDEPYVLGRRIRAKAEPNCSEGVGVAEAPRGMLVHHYKIDDDGLVTKANLIIATGFNNGAMNRGVLQVAKQFIRGAEIPEGALNRIEAVIRAFDPCLSCASHALGQMPMRVQLVGPDGSVVSEVGRGS</sequence>
<feature type="binding site" evidence="6">
    <location>
        <position position="451"/>
    </location>
    <ligand>
        <name>Mg(2+)</name>
        <dbReference type="ChEBI" id="CHEBI:18420"/>
    </ligand>
</feature>
<dbReference type="Proteomes" id="UP000230956">
    <property type="component" value="Unassembled WGS sequence"/>
</dbReference>
<dbReference type="AlphaFoldDB" id="A0A2M7TAW4"/>
<organism evidence="8 9">
    <name type="scientific">Candidatus Aquicultor secundus</name>
    <dbReference type="NCBI Taxonomy" id="1973895"/>
    <lineage>
        <taxon>Bacteria</taxon>
        <taxon>Bacillati</taxon>
        <taxon>Actinomycetota</taxon>
        <taxon>Candidatus Aquicultoria</taxon>
        <taxon>Candidatus Aquicultorales</taxon>
        <taxon>Candidatus Aquicultoraceae</taxon>
        <taxon>Candidatus Aquicultor</taxon>
    </lineage>
</organism>
<feature type="binding site" evidence="6">
    <location>
        <position position="65"/>
    </location>
    <ligand>
        <name>Ni(2+)</name>
        <dbReference type="ChEBI" id="CHEBI:49786"/>
    </ligand>
</feature>
<comment type="caution">
    <text evidence="8">The sequence shown here is derived from an EMBL/GenBank/DDBJ whole genome shotgun (WGS) entry which is preliminary data.</text>
</comment>
<evidence type="ECO:0000313" key="9">
    <source>
        <dbReference type="Proteomes" id="UP000230956"/>
    </source>
</evidence>
<evidence type="ECO:0000256" key="5">
    <source>
        <dbReference type="ARBA" id="ARBA00023002"/>
    </source>
</evidence>
<accession>A0A2M7TAW4</accession>
<keyword evidence="5 7" id="KW-0560">Oxidoreductase</keyword>
<keyword evidence="6" id="KW-0460">Magnesium</keyword>
<feature type="binding site" evidence="6">
    <location>
        <position position="62"/>
    </location>
    <ligand>
        <name>Mg(2+)</name>
        <dbReference type="ChEBI" id="CHEBI:18420"/>
    </ligand>
</feature>
<dbReference type="PROSITE" id="PS00507">
    <property type="entry name" value="NI_HGENASE_L_1"/>
    <property type="match status" value="1"/>
</dbReference>
<dbReference type="Pfam" id="PF00374">
    <property type="entry name" value="NiFeSe_Hases"/>
    <property type="match status" value="2"/>
</dbReference>
<evidence type="ECO:0000256" key="1">
    <source>
        <dbReference type="ARBA" id="ARBA00001967"/>
    </source>
</evidence>
<keyword evidence="3 6" id="KW-0533">Nickel</keyword>
<comment type="similarity">
    <text evidence="2 7">Belongs to the [NiFe]/[NiFeSe] hydrogenase large subunit family.</text>
</comment>